<evidence type="ECO:0000313" key="2">
    <source>
        <dbReference type="EMBL" id="GAA1970601.1"/>
    </source>
</evidence>
<name>A0ABN2RKF5_9MICO</name>
<dbReference type="Proteomes" id="UP001500013">
    <property type="component" value="Unassembled WGS sequence"/>
</dbReference>
<feature type="region of interest" description="Disordered" evidence="1">
    <location>
        <begin position="52"/>
        <end position="79"/>
    </location>
</feature>
<proteinExistence type="predicted"/>
<dbReference type="InterPro" id="IPR021408">
    <property type="entry name" value="DUF3046"/>
</dbReference>
<dbReference type="EMBL" id="BAAAPU010000003">
    <property type="protein sequence ID" value="GAA1970601.1"/>
    <property type="molecule type" value="Genomic_DNA"/>
</dbReference>
<accession>A0ABN2RKF5</accession>
<evidence type="ECO:0000256" key="1">
    <source>
        <dbReference type="SAM" id="MobiDB-lite"/>
    </source>
</evidence>
<evidence type="ECO:0008006" key="4">
    <source>
        <dbReference type="Google" id="ProtNLM"/>
    </source>
</evidence>
<protein>
    <recommendedName>
        <fullName evidence="4">DUF3046 family protein</fullName>
    </recommendedName>
</protein>
<comment type="caution">
    <text evidence="2">The sequence shown here is derived from an EMBL/GenBank/DDBJ whole genome shotgun (WGS) entry which is preliminary data.</text>
</comment>
<sequence length="79" mass="8304">MDDEFGAAYAGSLARDHVLGALGNRTVVQALADGEPPRAVWEAICVDMDVPPERRLGRDTRVARGAQGGQAGQAGRSSR</sequence>
<organism evidence="2 3">
    <name type="scientific">Terrabacter lapilli</name>
    <dbReference type="NCBI Taxonomy" id="436231"/>
    <lineage>
        <taxon>Bacteria</taxon>
        <taxon>Bacillati</taxon>
        <taxon>Actinomycetota</taxon>
        <taxon>Actinomycetes</taxon>
        <taxon>Micrococcales</taxon>
        <taxon>Intrasporangiaceae</taxon>
        <taxon>Terrabacter</taxon>
    </lineage>
</organism>
<gene>
    <name evidence="2" type="ORF">GCM10009817_08140</name>
</gene>
<feature type="compositionally biased region" description="Basic and acidic residues" evidence="1">
    <location>
        <begin position="52"/>
        <end position="62"/>
    </location>
</feature>
<evidence type="ECO:0000313" key="3">
    <source>
        <dbReference type="Proteomes" id="UP001500013"/>
    </source>
</evidence>
<keyword evidence="3" id="KW-1185">Reference proteome</keyword>
<reference evidence="2 3" key="1">
    <citation type="journal article" date="2019" name="Int. J. Syst. Evol. Microbiol.">
        <title>The Global Catalogue of Microorganisms (GCM) 10K type strain sequencing project: providing services to taxonomists for standard genome sequencing and annotation.</title>
        <authorList>
            <consortium name="The Broad Institute Genomics Platform"/>
            <consortium name="The Broad Institute Genome Sequencing Center for Infectious Disease"/>
            <person name="Wu L."/>
            <person name="Ma J."/>
        </authorList>
    </citation>
    <scope>NUCLEOTIDE SEQUENCE [LARGE SCALE GENOMIC DNA]</scope>
    <source>
        <strain evidence="2 3">JCM 15628</strain>
    </source>
</reference>
<dbReference type="Pfam" id="PF11248">
    <property type="entry name" value="DUF3046"/>
    <property type="match status" value="1"/>
</dbReference>